<organism evidence="5 6">
    <name type="scientific">Streptomyces buecherae</name>
    <dbReference type="NCBI Taxonomy" id="2763006"/>
    <lineage>
        <taxon>Bacteria</taxon>
        <taxon>Bacillati</taxon>
        <taxon>Actinomycetota</taxon>
        <taxon>Actinomycetes</taxon>
        <taxon>Kitasatosporales</taxon>
        <taxon>Streptomycetaceae</taxon>
        <taxon>Streptomyces</taxon>
    </lineage>
</organism>
<accession>A0A7H8NCD7</accession>
<dbReference type="SMART" id="SM00895">
    <property type="entry name" value="FCD"/>
    <property type="match status" value="1"/>
</dbReference>
<dbReference type="AlphaFoldDB" id="A0A7H8NCD7"/>
<keyword evidence="3" id="KW-0804">Transcription</keyword>
<dbReference type="Pfam" id="PF07729">
    <property type="entry name" value="FCD"/>
    <property type="match status" value="1"/>
</dbReference>
<evidence type="ECO:0000313" key="5">
    <source>
        <dbReference type="EMBL" id="QKW51438.1"/>
    </source>
</evidence>
<dbReference type="PANTHER" id="PTHR43537">
    <property type="entry name" value="TRANSCRIPTIONAL REGULATOR, GNTR FAMILY"/>
    <property type="match status" value="1"/>
</dbReference>
<dbReference type="RefSeq" id="WP_176163158.1">
    <property type="nucleotide sequence ID" value="NZ_CP054929.1"/>
</dbReference>
<dbReference type="InterPro" id="IPR036388">
    <property type="entry name" value="WH-like_DNA-bd_sf"/>
</dbReference>
<dbReference type="SMART" id="SM00345">
    <property type="entry name" value="HTH_GNTR"/>
    <property type="match status" value="1"/>
</dbReference>
<evidence type="ECO:0000313" key="6">
    <source>
        <dbReference type="Proteomes" id="UP000509303"/>
    </source>
</evidence>
<feature type="domain" description="HTH gntR-type" evidence="4">
    <location>
        <begin position="10"/>
        <end position="77"/>
    </location>
</feature>
<dbReference type="CDD" id="cd07377">
    <property type="entry name" value="WHTH_GntR"/>
    <property type="match status" value="1"/>
</dbReference>
<dbReference type="Proteomes" id="UP000509303">
    <property type="component" value="Chromosome"/>
</dbReference>
<evidence type="ECO:0000259" key="4">
    <source>
        <dbReference type="PROSITE" id="PS50949"/>
    </source>
</evidence>
<evidence type="ECO:0000256" key="2">
    <source>
        <dbReference type="ARBA" id="ARBA00023125"/>
    </source>
</evidence>
<evidence type="ECO:0000256" key="3">
    <source>
        <dbReference type="ARBA" id="ARBA00023163"/>
    </source>
</evidence>
<dbReference type="GO" id="GO:0003677">
    <property type="term" value="F:DNA binding"/>
    <property type="evidence" value="ECO:0007669"/>
    <property type="project" value="UniProtKB-KW"/>
</dbReference>
<dbReference type="EMBL" id="CP054929">
    <property type="protein sequence ID" value="QKW51438.1"/>
    <property type="molecule type" value="Genomic_DNA"/>
</dbReference>
<dbReference type="InterPro" id="IPR000524">
    <property type="entry name" value="Tscrpt_reg_HTH_GntR"/>
</dbReference>
<sequence>MPGTSQVKRSTLRQQIADALRDEVLAGRLPAGQQFTVKEMAEQYGVSATPVREALLDLCAQGLLDVEEHRGYRVHEFTIGDYRDMVEARTLIVEGMFRRSVATAMDSTTPQALASVRRRAEEAERAARGGDLDILIGYDLRFWRELSGLVGNSYISGILERVRVQSWVFSVPYLRRAPDLRGKLWAGHRELVEAITRRDVKTAEEIVAAYNAHSLSLVDSLPGPRPAPAP</sequence>
<dbReference type="PANTHER" id="PTHR43537:SF45">
    <property type="entry name" value="GNTR FAMILY REGULATORY PROTEIN"/>
    <property type="match status" value="1"/>
</dbReference>
<dbReference type="Pfam" id="PF00392">
    <property type="entry name" value="GntR"/>
    <property type="match status" value="1"/>
</dbReference>
<dbReference type="InterPro" id="IPR008920">
    <property type="entry name" value="TF_FadR/GntR_C"/>
</dbReference>
<keyword evidence="2" id="KW-0238">DNA-binding</keyword>
<dbReference type="Gene3D" id="1.20.120.530">
    <property type="entry name" value="GntR ligand-binding domain-like"/>
    <property type="match status" value="1"/>
</dbReference>
<dbReference type="SUPFAM" id="SSF46785">
    <property type="entry name" value="Winged helix' DNA-binding domain"/>
    <property type="match status" value="1"/>
</dbReference>
<dbReference type="SUPFAM" id="SSF48008">
    <property type="entry name" value="GntR ligand-binding domain-like"/>
    <property type="match status" value="1"/>
</dbReference>
<proteinExistence type="predicted"/>
<protein>
    <submittedName>
        <fullName evidence="5">GntR family transcriptional regulator</fullName>
    </submittedName>
</protein>
<evidence type="ECO:0000256" key="1">
    <source>
        <dbReference type="ARBA" id="ARBA00023015"/>
    </source>
</evidence>
<reference evidence="5 6" key="1">
    <citation type="submission" date="2020-06" db="EMBL/GenBank/DDBJ databases">
        <title>Genome mining for natural products.</title>
        <authorList>
            <person name="Zhang B."/>
            <person name="Shi J."/>
            <person name="Ge H."/>
        </authorList>
    </citation>
    <scope>NUCLEOTIDE SEQUENCE [LARGE SCALE GENOMIC DNA]</scope>
    <source>
        <strain evidence="5 6">NA00687</strain>
    </source>
</reference>
<dbReference type="InterPro" id="IPR011711">
    <property type="entry name" value="GntR_C"/>
</dbReference>
<keyword evidence="6" id="KW-1185">Reference proteome</keyword>
<gene>
    <name evidence="5" type="ORF">HUT08_19980</name>
</gene>
<dbReference type="InterPro" id="IPR036390">
    <property type="entry name" value="WH_DNA-bd_sf"/>
</dbReference>
<keyword evidence="1" id="KW-0805">Transcription regulation</keyword>
<dbReference type="PROSITE" id="PS50949">
    <property type="entry name" value="HTH_GNTR"/>
    <property type="match status" value="1"/>
</dbReference>
<dbReference type="GO" id="GO:0003700">
    <property type="term" value="F:DNA-binding transcription factor activity"/>
    <property type="evidence" value="ECO:0007669"/>
    <property type="project" value="InterPro"/>
</dbReference>
<dbReference type="Gene3D" id="1.10.10.10">
    <property type="entry name" value="Winged helix-like DNA-binding domain superfamily/Winged helix DNA-binding domain"/>
    <property type="match status" value="1"/>
</dbReference>
<name>A0A7H8NCD7_9ACTN</name>